<dbReference type="STRING" id="282683.SAMN04488105_12527"/>
<dbReference type="SUPFAM" id="SSF102414">
    <property type="entry name" value="Alpha-2,3/8-sialyltransferase CstII"/>
    <property type="match status" value="1"/>
</dbReference>
<name>A0A1G7LMN1_9RHOB</name>
<dbReference type="OrthoDB" id="7874431at2"/>
<evidence type="ECO:0000313" key="2">
    <source>
        <dbReference type="EMBL" id="SDF50787.1"/>
    </source>
</evidence>
<organism evidence="2 3">
    <name type="scientific">Salipiger thiooxidans</name>
    <dbReference type="NCBI Taxonomy" id="282683"/>
    <lineage>
        <taxon>Bacteria</taxon>
        <taxon>Pseudomonadati</taxon>
        <taxon>Pseudomonadota</taxon>
        <taxon>Alphaproteobacteria</taxon>
        <taxon>Rhodobacterales</taxon>
        <taxon>Roseobacteraceae</taxon>
        <taxon>Salipiger</taxon>
    </lineage>
</organism>
<reference evidence="3" key="1">
    <citation type="submission" date="2016-10" db="EMBL/GenBank/DDBJ databases">
        <authorList>
            <person name="Varghese N."/>
            <person name="Submissions S."/>
        </authorList>
    </citation>
    <scope>NUCLEOTIDE SEQUENCE [LARGE SCALE GENOMIC DNA]</scope>
    <source>
        <strain evidence="3">DSM 10146</strain>
    </source>
</reference>
<dbReference type="AlphaFoldDB" id="A0A1G7LMN1"/>
<evidence type="ECO:0000313" key="3">
    <source>
        <dbReference type="Proteomes" id="UP000198994"/>
    </source>
</evidence>
<keyword evidence="2" id="KW-0328">Glycosyltransferase</keyword>
<dbReference type="Proteomes" id="UP000198994">
    <property type="component" value="Unassembled WGS sequence"/>
</dbReference>
<dbReference type="RefSeq" id="WP_089963768.1">
    <property type="nucleotide sequence ID" value="NZ_FNAV01000025.1"/>
</dbReference>
<keyword evidence="3" id="KW-1185">Reference proteome</keyword>
<protein>
    <submittedName>
        <fullName evidence="2">Alpha-2,3-sialyltransferase (CST-I)</fullName>
    </submittedName>
</protein>
<accession>A0A1G7LMN1</accession>
<proteinExistence type="predicted"/>
<dbReference type="GO" id="GO:0016757">
    <property type="term" value="F:glycosyltransferase activity"/>
    <property type="evidence" value="ECO:0007669"/>
    <property type="project" value="UniProtKB-KW"/>
</dbReference>
<gene>
    <name evidence="2" type="ORF">SAMN04488105_12527</name>
</gene>
<sequence length="268" mass="30221">MTSRPVIVAGNGMSLTRIAPGRVLETDFIIRTNNFFFETHYYLGRRVDLAMMGGDPRVAPFMFETLWQCRKDYDLQGWSSFNPKVVPAGNRRFSTLFQPMCYRDAHVERAVEALCAKYGKVPMTGTYALLMAHGMGAEQVIFAGVDLYDGGRRYPFEPGRHYRDLMGADVNARGADARLHDTALDREVLEMLLARGDMAVMRSVETGVLESQLPLAPQREGPALRPVPRPTAPTDWAPRSGAYPIRLLKVLRRGSSLRRKLFQRNIPE</sequence>
<feature type="region of interest" description="Disordered" evidence="1">
    <location>
        <begin position="218"/>
        <end position="238"/>
    </location>
</feature>
<dbReference type="InterPro" id="IPR036715">
    <property type="entry name" value="A-2_3-sialylTrfase_sf"/>
</dbReference>
<evidence type="ECO:0000256" key="1">
    <source>
        <dbReference type="SAM" id="MobiDB-lite"/>
    </source>
</evidence>
<dbReference type="EMBL" id="FNAV01000025">
    <property type="protein sequence ID" value="SDF50787.1"/>
    <property type="molecule type" value="Genomic_DNA"/>
</dbReference>
<keyword evidence="2" id="KW-0808">Transferase</keyword>
<dbReference type="Gene3D" id="3.90.1480.10">
    <property type="entry name" value="Alpha-2,3-sialyltransferase"/>
    <property type="match status" value="1"/>
</dbReference>